<accession>B5HAK4</accession>
<proteinExistence type="predicted"/>
<dbReference type="Proteomes" id="UP000002805">
    <property type="component" value="Chromosome"/>
</dbReference>
<gene>
    <name evidence="2" type="ORF">SSDG_02097</name>
</gene>
<keyword evidence="3" id="KW-1185">Reference proteome</keyword>
<dbReference type="EMBL" id="CM000950">
    <property type="protein sequence ID" value="EDY63865.1"/>
    <property type="molecule type" value="Genomic_DNA"/>
</dbReference>
<reference evidence="3" key="1">
    <citation type="submission" date="2008-02" db="EMBL/GenBank/DDBJ databases">
        <authorList>
            <consortium name="The Broad Institute Genome Sequencing Platform"/>
            <person name="Fischbach M."/>
            <person name="Ward D."/>
            <person name="Young S."/>
            <person name="Jaffe D."/>
            <person name="Gnerre S."/>
            <person name="Berlin A."/>
            <person name="Heiman D."/>
            <person name="Hepburn T."/>
            <person name="Sykes S."/>
            <person name="Alvarado L."/>
            <person name="Kodira C.D."/>
            <person name="Straight P."/>
            <person name="Clardy J."/>
            <person name="Hung D."/>
            <person name="Kolter R."/>
            <person name="Mekalanos J."/>
            <person name="Walker S."/>
            <person name="Walsh C.T."/>
            <person name="Lander E."/>
            <person name="Galagan J."/>
            <person name="Nusbaum C."/>
            <person name="Birren B."/>
        </authorList>
    </citation>
    <scope>NUCLEOTIDE SEQUENCE [LARGE SCALE GENOMIC DNA]</scope>
    <source>
        <strain evidence="3">ATCC 25486 / DSM 40338 / CBS 914.69 / JCM 4507 / NBRC 13074 / NRRL 2958 / 5647</strain>
    </source>
</reference>
<dbReference type="AlphaFoldDB" id="B5HAK4"/>
<organism evidence="2 3">
    <name type="scientific">Streptomyces pristinaespiralis (strain ATCC 25486 / DSM 40338 / CBS 914.69 / JCM 4507 / KCC S-0507 / NBRC 13074 / NRRL 2958 / 5647)</name>
    <dbReference type="NCBI Taxonomy" id="457429"/>
    <lineage>
        <taxon>Bacteria</taxon>
        <taxon>Bacillati</taxon>
        <taxon>Actinomycetota</taxon>
        <taxon>Actinomycetes</taxon>
        <taxon>Kitasatosporales</taxon>
        <taxon>Streptomycetaceae</taxon>
        <taxon>Streptomyces</taxon>
    </lineage>
</organism>
<evidence type="ECO:0000313" key="3">
    <source>
        <dbReference type="Proteomes" id="UP000002805"/>
    </source>
</evidence>
<dbReference type="InterPro" id="IPR029050">
    <property type="entry name" value="Immunoprotect_excell_Ig-like"/>
</dbReference>
<dbReference type="eggNOG" id="ENOG5031MFY">
    <property type="taxonomic scope" value="Bacteria"/>
</dbReference>
<dbReference type="HOGENOM" id="CLU_1585572_0_0_11"/>
<evidence type="ECO:0000313" key="2">
    <source>
        <dbReference type="EMBL" id="EDY63865.1"/>
    </source>
</evidence>
<dbReference type="Gene3D" id="2.60.40.1240">
    <property type="match status" value="1"/>
</dbReference>
<reference evidence="3" key="2">
    <citation type="submission" date="2009-10" db="EMBL/GenBank/DDBJ databases">
        <title>The genome sequence of Streptomyces pristinaespiralis strain ATCC 25486.</title>
        <authorList>
            <consortium name="The Broad Institute Genome Sequencing Platform"/>
            <consortium name="Broad Institute Microbial Sequencing Center"/>
            <person name="Fischbach M."/>
            <person name="Godfrey P."/>
            <person name="Ward D."/>
            <person name="Young S."/>
            <person name="Zeng Q."/>
            <person name="Koehrsen M."/>
            <person name="Alvarado L."/>
            <person name="Berlin A.M."/>
            <person name="Bochicchio J."/>
            <person name="Borenstein D."/>
            <person name="Chapman S.B."/>
            <person name="Chen Z."/>
            <person name="Engels R."/>
            <person name="Freedman E."/>
            <person name="Gellesch M."/>
            <person name="Goldberg J."/>
            <person name="Griggs A."/>
            <person name="Gujja S."/>
            <person name="Heilman E.R."/>
            <person name="Heiman D.I."/>
            <person name="Hepburn T.A."/>
            <person name="Howarth C."/>
            <person name="Jen D."/>
            <person name="Larson L."/>
            <person name="Lewis B."/>
            <person name="Mehta T."/>
            <person name="Park D."/>
            <person name="Pearson M."/>
            <person name="Richards J."/>
            <person name="Roberts A."/>
            <person name="Saif S."/>
            <person name="Shea T.D."/>
            <person name="Shenoy N."/>
            <person name="Sisk P."/>
            <person name="Stolte C."/>
            <person name="Sykes S.N."/>
            <person name="Thomson T."/>
            <person name="Walk T."/>
            <person name="White J."/>
            <person name="Yandava C."/>
            <person name="Straight P."/>
            <person name="Clardy J."/>
            <person name="Hung D."/>
            <person name="Kolter R."/>
            <person name="Mekalanos J."/>
            <person name="Walker S."/>
            <person name="Walsh C.T."/>
            <person name="Wieland-Brown L.C."/>
            <person name="Haas B."/>
            <person name="Nusbaum C."/>
            <person name="Birren B."/>
        </authorList>
    </citation>
    <scope>NUCLEOTIDE SEQUENCE [LARGE SCALE GENOMIC DNA]</scope>
    <source>
        <strain evidence="3">ATCC 25486 / DSM 40338 / CBS 914.69 / JCM 4507 / NBRC 13074 / NRRL 2958 / 5647</strain>
    </source>
</reference>
<protein>
    <recommendedName>
        <fullName evidence="4">DUF4352 domain-containing protein</fullName>
    </recommendedName>
</protein>
<keyword evidence="1" id="KW-0732">Signal</keyword>
<sequence>MVAAPTPTQDDVPVLEEDESLTVHIPGNDTLGEPATEARVTLTGLAQADRLPQGEYLDPQVADPGTTFVCLEFKVENTGTAEFDTAPLTQARWTGKDGETKKVDQEIGGDCEGLGLVKENLLNEADPRAGEFVRGTTLLMVPDTQPGALEFADSLERALFKVGTTANR</sequence>
<evidence type="ECO:0000256" key="1">
    <source>
        <dbReference type="ARBA" id="ARBA00022729"/>
    </source>
</evidence>
<name>B5HAK4_STRE2</name>
<evidence type="ECO:0008006" key="4">
    <source>
        <dbReference type="Google" id="ProtNLM"/>
    </source>
</evidence>